<proteinExistence type="predicted"/>
<feature type="domain" description="Anti-CBASS protein Acb1-like N-terminal" evidence="2">
    <location>
        <begin position="37"/>
        <end position="343"/>
    </location>
</feature>
<dbReference type="RefSeq" id="WP_136992868.1">
    <property type="nucleotide sequence ID" value="NZ_SZPQ01000063.1"/>
</dbReference>
<dbReference type="Proteomes" id="UP000305202">
    <property type="component" value="Unassembled WGS sequence"/>
</dbReference>
<accession>A0ABY2SF25</accession>
<evidence type="ECO:0000313" key="4">
    <source>
        <dbReference type="Proteomes" id="UP000305202"/>
    </source>
</evidence>
<dbReference type="InterPro" id="IPR024459">
    <property type="entry name" value="Acb1-like_N"/>
</dbReference>
<reference evidence="3 4" key="1">
    <citation type="submission" date="2019-04" db="EMBL/GenBank/DDBJ databases">
        <authorList>
            <person name="Li M."/>
            <person name="Gao C."/>
        </authorList>
    </citation>
    <scope>NUCLEOTIDE SEQUENCE [LARGE SCALE GENOMIC DNA]</scope>
    <source>
        <strain evidence="3 4">BGMRC 2031</strain>
    </source>
</reference>
<evidence type="ECO:0000313" key="3">
    <source>
        <dbReference type="EMBL" id="TKI02730.1"/>
    </source>
</evidence>
<evidence type="ECO:0000259" key="2">
    <source>
        <dbReference type="Pfam" id="PF06381"/>
    </source>
</evidence>
<name>A0ABY2SF25_9HYPH</name>
<dbReference type="EMBL" id="SZPQ01000063">
    <property type="protein sequence ID" value="TKI02730.1"/>
    <property type="molecule type" value="Genomic_DNA"/>
</dbReference>
<feature type="region of interest" description="Disordered" evidence="1">
    <location>
        <begin position="451"/>
        <end position="479"/>
    </location>
</feature>
<organism evidence="3 4">
    <name type="scientific">Martelella alba</name>
    <dbReference type="NCBI Taxonomy" id="2590451"/>
    <lineage>
        <taxon>Bacteria</taxon>
        <taxon>Pseudomonadati</taxon>
        <taxon>Pseudomonadota</taxon>
        <taxon>Alphaproteobacteria</taxon>
        <taxon>Hyphomicrobiales</taxon>
        <taxon>Aurantimonadaceae</taxon>
        <taxon>Martelella</taxon>
    </lineage>
</organism>
<sequence length="479" mass="52832">MAEQEIIGSERGTALSQMLESDDIEPGSDPSYQVCKTIYLYHPLGAKMVDGPITVAQSQGREISVPNGPEERVKEAFLCEWKNIRADEHIANVMRQSRTYGTGAIVYGAKGVGTNSAIDNFKLPELELYFNVLDPLNTAGSLVLNQDPNAPDFQLATAITAAGVPYHPSRACVIMNESPIYIAYTSSAFGFVGRSVFQRALFPLKSFIQSMITDDLVTRKAGVIVAKIQQPGSIVNNMMDKAFGIKRSILKRSKNGDVLSIGHSDEISAIDLQNIDKAVITARNNILENIAAAADMPAQFLNSETFAEGFGEGTEDAKKVARYVDAVRKKMDPLYAFFDKIVQYRAWTPEFYATIQRDFPEYKKVPYKTAFMDWVNSFSAEWPSLLTEPDSEKVKVEDVKLKAIISVLEVLLEKADPNNKAILLDWASDNMNANKMMFTTPLILDSEAMANYEPPQPAMGNEPDVQEDLPGTKPAKAAA</sequence>
<protein>
    <submittedName>
        <fullName evidence="3">DUF1073 domain-containing protein</fullName>
    </submittedName>
</protein>
<dbReference type="Pfam" id="PF06381">
    <property type="entry name" value="Phage_portal_3"/>
    <property type="match status" value="1"/>
</dbReference>
<evidence type="ECO:0000256" key="1">
    <source>
        <dbReference type="SAM" id="MobiDB-lite"/>
    </source>
</evidence>
<comment type="caution">
    <text evidence="3">The sequence shown here is derived from an EMBL/GenBank/DDBJ whole genome shotgun (WGS) entry which is preliminary data.</text>
</comment>
<keyword evidence="4" id="KW-1185">Reference proteome</keyword>
<gene>
    <name evidence="3" type="ORF">FCN80_24110</name>
</gene>